<feature type="region of interest" description="Disordered" evidence="2">
    <location>
        <begin position="268"/>
        <end position="295"/>
    </location>
</feature>
<keyword evidence="4" id="KW-1185">Reference proteome</keyword>
<dbReference type="GO" id="GO:0007286">
    <property type="term" value="P:spermatid development"/>
    <property type="evidence" value="ECO:0007669"/>
    <property type="project" value="TreeGrafter"/>
</dbReference>
<dbReference type="GO" id="GO:0035082">
    <property type="term" value="P:axoneme assembly"/>
    <property type="evidence" value="ECO:0007669"/>
    <property type="project" value="TreeGrafter"/>
</dbReference>
<dbReference type="Proteomes" id="UP001458880">
    <property type="component" value="Unassembled WGS sequence"/>
</dbReference>
<protein>
    <submittedName>
        <fullName evidence="3">MORN repeat</fullName>
    </submittedName>
</protein>
<dbReference type="Pfam" id="PF02493">
    <property type="entry name" value="MORN"/>
    <property type="match status" value="6"/>
</dbReference>
<dbReference type="Gene3D" id="2.20.110.10">
    <property type="entry name" value="Histone H3 K4-specific methyltransferase SET7/9 N-terminal domain"/>
    <property type="match status" value="3"/>
</dbReference>
<evidence type="ECO:0000256" key="1">
    <source>
        <dbReference type="ARBA" id="ARBA00022737"/>
    </source>
</evidence>
<dbReference type="PANTHER" id="PTHR43215:SF14">
    <property type="entry name" value="RADIAL SPOKE HEAD 1 HOMOLOG"/>
    <property type="match status" value="1"/>
</dbReference>
<feature type="compositionally biased region" description="Acidic residues" evidence="2">
    <location>
        <begin position="270"/>
        <end position="288"/>
    </location>
</feature>
<reference evidence="3 4" key="1">
    <citation type="journal article" date="2024" name="BMC Genomics">
        <title>De novo assembly and annotation of Popillia japonica's genome with initial clues to its potential as an invasive pest.</title>
        <authorList>
            <person name="Cucini C."/>
            <person name="Boschi S."/>
            <person name="Funari R."/>
            <person name="Cardaioli E."/>
            <person name="Iannotti N."/>
            <person name="Marturano G."/>
            <person name="Paoli F."/>
            <person name="Bruttini M."/>
            <person name="Carapelli A."/>
            <person name="Frati F."/>
            <person name="Nardi F."/>
        </authorList>
    </citation>
    <scope>NUCLEOTIDE SEQUENCE [LARGE SCALE GENOMIC DNA]</scope>
    <source>
        <strain evidence="3">DMR45628</strain>
    </source>
</reference>
<dbReference type="InterPro" id="IPR003409">
    <property type="entry name" value="MORN"/>
</dbReference>
<evidence type="ECO:0000313" key="3">
    <source>
        <dbReference type="EMBL" id="KAK9754696.1"/>
    </source>
</evidence>
<dbReference type="EMBL" id="JASPKY010000006">
    <property type="protein sequence ID" value="KAK9754696.1"/>
    <property type="molecule type" value="Genomic_DNA"/>
</dbReference>
<dbReference type="SUPFAM" id="SSF82185">
    <property type="entry name" value="Histone H3 K4-specific methyltransferase SET7/9 N-terminal domain"/>
    <property type="match status" value="1"/>
</dbReference>
<proteinExistence type="predicted"/>
<dbReference type="AlphaFoldDB" id="A0AAW1N9M0"/>
<comment type="caution">
    <text evidence="3">The sequence shown here is derived from an EMBL/GenBank/DDBJ whole genome shotgun (WGS) entry which is preliminary data.</text>
</comment>
<dbReference type="SMART" id="SM00698">
    <property type="entry name" value="MORN"/>
    <property type="match status" value="6"/>
</dbReference>
<name>A0AAW1N9M0_POPJA</name>
<accession>A0AAW1N9M0</accession>
<dbReference type="GO" id="GO:0031514">
    <property type="term" value="C:motile cilium"/>
    <property type="evidence" value="ECO:0007669"/>
    <property type="project" value="TreeGrafter"/>
</dbReference>
<organism evidence="3 4">
    <name type="scientific">Popillia japonica</name>
    <name type="common">Japanese beetle</name>
    <dbReference type="NCBI Taxonomy" id="7064"/>
    <lineage>
        <taxon>Eukaryota</taxon>
        <taxon>Metazoa</taxon>
        <taxon>Ecdysozoa</taxon>
        <taxon>Arthropoda</taxon>
        <taxon>Hexapoda</taxon>
        <taxon>Insecta</taxon>
        <taxon>Pterygota</taxon>
        <taxon>Neoptera</taxon>
        <taxon>Endopterygota</taxon>
        <taxon>Coleoptera</taxon>
        <taxon>Polyphaga</taxon>
        <taxon>Scarabaeiformia</taxon>
        <taxon>Scarabaeidae</taxon>
        <taxon>Rutelinae</taxon>
        <taxon>Popillia</taxon>
    </lineage>
</organism>
<dbReference type="GO" id="GO:0005634">
    <property type="term" value="C:nucleus"/>
    <property type="evidence" value="ECO:0007669"/>
    <property type="project" value="TreeGrafter"/>
</dbReference>
<gene>
    <name evidence="3" type="ORF">QE152_g1034</name>
</gene>
<evidence type="ECO:0000256" key="2">
    <source>
        <dbReference type="SAM" id="MobiDB-lite"/>
    </source>
</evidence>
<keyword evidence="1" id="KW-0677">Repeat</keyword>
<dbReference type="PANTHER" id="PTHR43215">
    <property type="entry name" value="RADIAL SPOKE HEAD 1 HOMOLOG"/>
    <property type="match status" value="1"/>
</dbReference>
<sequence>MGEEAGEGAEGVEKYPYGEYEGGRDENLDRHGFGSALLPNGDIYEGYYLHGKRYGKGMYCFRNGARYHGNWRKDLKHGQGEFLYPDGTRYVGDWKKDFKHGQGIYYYVNGDTYEGAWYKGKRHGLGTYNYKKPNIMHYGLWKDGKMQGPGIITYPSYQYHGSFEHNLPKGPGCFTFDLKYMQHGFYINMRDPAFDYIGAEELALDETKEDEDLAGNRRGIVPVWRARSVTKYDPELLPPEPVPLLIKDSLDSLIDIIDYLQEQYAREDFVAEDPNEEAPAEVNEDVEEEVPKSSA</sequence>
<evidence type="ECO:0000313" key="4">
    <source>
        <dbReference type="Proteomes" id="UP001458880"/>
    </source>
</evidence>